<evidence type="ECO:0000313" key="2">
    <source>
        <dbReference type="EMBL" id="KZS18422.1"/>
    </source>
</evidence>
<organism evidence="2 3">
    <name type="scientific">Daphnia magna</name>
    <dbReference type="NCBI Taxonomy" id="35525"/>
    <lineage>
        <taxon>Eukaryota</taxon>
        <taxon>Metazoa</taxon>
        <taxon>Ecdysozoa</taxon>
        <taxon>Arthropoda</taxon>
        <taxon>Crustacea</taxon>
        <taxon>Branchiopoda</taxon>
        <taxon>Diplostraca</taxon>
        <taxon>Cladocera</taxon>
        <taxon>Anomopoda</taxon>
        <taxon>Daphniidae</taxon>
        <taxon>Daphnia</taxon>
    </lineage>
</organism>
<name>A0A162P0V5_9CRUS</name>
<reference evidence="2 3" key="1">
    <citation type="submission" date="2016-03" db="EMBL/GenBank/DDBJ databases">
        <title>EvidentialGene: Evidence-directed Construction of Genes on Genomes.</title>
        <authorList>
            <person name="Gilbert D.G."/>
            <person name="Choi J.-H."/>
            <person name="Mockaitis K."/>
            <person name="Colbourne J."/>
            <person name="Pfrender M."/>
        </authorList>
    </citation>
    <scope>NUCLEOTIDE SEQUENCE [LARGE SCALE GENOMIC DNA]</scope>
    <source>
        <strain evidence="2 3">Xinb3</strain>
        <tissue evidence="2">Complete organism</tissue>
    </source>
</reference>
<dbReference type="EMBL" id="LRGB01000512">
    <property type="protein sequence ID" value="KZS18422.1"/>
    <property type="molecule type" value="Genomic_DNA"/>
</dbReference>
<keyword evidence="3" id="KW-1185">Reference proteome</keyword>
<evidence type="ECO:0000313" key="3">
    <source>
        <dbReference type="Proteomes" id="UP000076858"/>
    </source>
</evidence>
<evidence type="ECO:0000256" key="1">
    <source>
        <dbReference type="SAM" id="MobiDB-lite"/>
    </source>
</evidence>
<feature type="region of interest" description="Disordered" evidence="1">
    <location>
        <begin position="157"/>
        <end position="188"/>
    </location>
</feature>
<dbReference type="AlphaFoldDB" id="A0A162P0V5"/>
<comment type="caution">
    <text evidence="2">The sequence shown here is derived from an EMBL/GenBank/DDBJ whole genome shotgun (WGS) entry which is preliminary data.</text>
</comment>
<sequence length="188" mass="21214">MEKDVTDRGLIRVLKKYISSCISFKLKHHQSFQCRFKLFILSLGYTVFKTSIMTTVYLTTGSELSMCGMNGAAAGANGERPKLQSCVSIVVDDVDGDCDNNGGSHYYSDSHHHHQFYIQHQTSSDGQESNEDEVRHRRDEFARLLDEHEQVVRELRRIESSGELQSLVETPSGGRTEEAPSLGLKQEE</sequence>
<gene>
    <name evidence="2" type="ORF">APZ42_014923</name>
</gene>
<dbReference type="OrthoDB" id="6366902at2759"/>
<accession>A0A162P0V5</accession>
<dbReference type="Proteomes" id="UP000076858">
    <property type="component" value="Unassembled WGS sequence"/>
</dbReference>
<protein>
    <submittedName>
        <fullName evidence="2">Uncharacterized protein</fullName>
    </submittedName>
</protein>
<proteinExistence type="predicted"/>